<feature type="domain" description="Tyr recombinase" evidence="3">
    <location>
        <begin position="99"/>
        <end position="309"/>
    </location>
</feature>
<keyword evidence="1" id="KW-0238">DNA-binding</keyword>
<dbReference type="SUPFAM" id="SSF56349">
    <property type="entry name" value="DNA breaking-rejoining enzymes"/>
    <property type="match status" value="1"/>
</dbReference>
<dbReference type="PANTHER" id="PTHR34605">
    <property type="entry name" value="PHAGE_INTEGRASE DOMAIN-CONTAINING PROTEIN"/>
    <property type="match status" value="1"/>
</dbReference>
<proteinExistence type="predicted"/>
<keyword evidence="5" id="KW-1185">Reference proteome</keyword>
<dbReference type="CDD" id="cd00799">
    <property type="entry name" value="INT_Cre_C"/>
    <property type="match status" value="1"/>
</dbReference>
<sequence length="315" mass="36056">MNRLDQYLQAATRENTRKSYASALRHYEVEWQGLLPATADNIAQYLADHAEILSINTLKQRLAALSQWHVDQGFPDPTKAPLVKQVFRGIKAVHPAQEKQAKPLQILELEQVVNYLDREIGVQQAQGNFAQEMRLKRDKSLLLLGFWRGFRGDELTRLQVENIQVSPQEGMQCFLPYSKTDRQFQGQTFQVPALARLCPVQAYTDWIEISGLTEGFVYRGIHRYGKLSDQGLHIDSLLPLLRKIFTQAQIATPESYSTHSLRRGFANWASQSGWDVKTLMQYVGWKNVNSALRYVEAANPFQGFSKNWLETKNDG</sequence>
<accession>V2VSW4</accession>
<dbReference type="AlphaFoldDB" id="V2VSW4"/>
<dbReference type="InterPro" id="IPR011010">
    <property type="entry name" value="DNA_brk_join_enz"/>
</dbReference>
<evidence type="ECO:0000313" key="4">
    <source>
        <dbReference type="EMBL" id="ESK50794.1"/>
    </source>
</evidence>
<keyword evidence="2" id="KW-0233">DNA recombination</keyword>
<evidence type="ECO:0000313" key="5">
    <source>
        <dbReference type="Proteomes" id="UP000018418"/>
    </source>
</evidence>
<dbReference type="RefSeq" id="WP_004901706.1">
    <property type="nucleotide sequence ID" value="NZ_BBTI01000018.1"/>
</dbReference>
<protein>
    <recommendedName>
        <fullName evidence="3">Tyr recombinase domain-containing protein</fullName>
    </recommendedName>
</protein>
<dbReference type="EMBL" id="AYEU01000006">
    <property type="protein sequence ID" value="ESK50794.1"/>
    <property type="molecule type" value="Genomic_DNA"/>
</dbReference>
<evidence type="ECO:0000259" key="3">
    <source>
        <dbReference type="PROSITE" id="PS51898"/>
    </source>
</evidence>
<name>V2VSW4_9GAMM</name>
<evidence type="ECO:0000256" key="2">
    <source>
        <dbReference type="ARBA" id="ARBA00023172"/>
    </source>
</evidence>
<dbReference type="Gene3D" id="1.10.150.130">
    <property type="match status" value="1"/>
</dbReference>
<dbReference type="GO" id="GO:0003677">
    <property type="term" value="F:DNA binding"/>
    <property type="evidence" value="ECO:0007669"/>
    <property type="project" value="UniProtKB-KW"/>
</dbReference>
<organism evidence="4 5">
    <name type="scientific">Acinetobacter brisouii CIP 110357</name>
    <dbReference type="NCBI Taxonomy" id="1341683"/>
    <lineage>
        <taxon>Bacteria</taxon>
        <taxon>Pseudomonadati</taxon>
        <taxon>Pseudomonadota</taxon>
        <taxon>Gammaproteobacteria</taxon>
        <taxon>Moraxellales</taxon>
        <taxon>Moraxellaceae</taxon>
        <taxon>Acinetobacter</taxon>
    </lineage>
</organism>
<dbReference type="PROSITE" id="PS51898">
    <property type="entry name" value="TYR_RECOMBINASE"/>
    <property type="match status" value="1"/>
</dbReference>
<dbReference type="Proteomes" id="UP000018418">
    <property type="component" value="Unassembled WGS sequence"/>
</dbReference>
<evidence type="ECO:0000256" key="1">
    <source>
        <dbReference type="ARBA" id="ARBA00023125"/>
    </source>
</evidence>
<dbReference type="PATRIC" id="fig|1341683.3.peg.1279"/>
<dbReference type="SUPFAM" id="SSF47823">
    <property type="entry name" value="lambda integrase-like, N-terminal domain"/>
    <property type="match status" value="1"/>
</dbReference>
<dbReference type="InterPro" id="IPR052925">
    <property type="entry name" value="Phage_Integrase-like_Recomb"/>
</dbReference>
<dbReference type="HOGENOM" id="CLU_047407_1_1_6"/>
<reference evidence="4 5" key="1">
    <citation type="submission" date="2013-10" db="EMBL/GenBank/DDBJ databases">
        <title>The Genome Sequence of Acinetobacter brisouii CIP 110357.</title>
        <authorList>
            <consortium name="The Broad Institute Genomics Platform"/>
            <consortium name="The Broad Institute Genome Sequencing Center for Infectious Disease"/>
            <person name="Cerqueira G."/>
            <person name="Feldgarden M."/>
            <person name="Courvalin P."/>
            <person name="Grillot-Courvalin C."/>
            <person name="Clermont D."/>
            <person name="Rocha E."/>
            <person name="Yoon E.-J."/>
            <person name="Nemec A."/>
            <person name="Young S.K."/>
            <person name="Zeng Q."/>
            <person name="Gargeya S."/>
            <person name="Fitzgerald M."/>
            <person name="Abouelleil A."/>
            <person name="Alvarado L."/>
            <person name="Berlin A.M."/>
            <person name="Chapman S.B."/>
            <person name="Gainer-Dewar J."/>
            <person name="Goldberg J."/>
            <person name="Gnerre S."/>
            <person name="Griggs A."/>
            <person name="Gujja S."/>
            <person name="Hansen M."/>
            <person name="Howarth C."/>
            <person name="Imamovic A."/>
            <person name="Ireland A."/>
            <person name="Larimer J."/>
            <person name="McCowan C."/>
            <person name="Murphy C."/>
            <person name="Pearson M."/>
            <person name="Poon T.W."/>
            <person name="Priest M."/>
            <person name="Roberts A."/>
            <person name="Saif S."/>
            <person name="Shea T."/>
            <person name="Sykes S."/>
            <person name="Wortman J."/>
            <person name="Nusbaum C."/>
            <person name="Birren B."/>
        </authorList>
    </citation>
    <scope>NUCLEOTIDE SEQUENCE [LARGE SCALE GENOMIC DNA]</scope>
    <source>
        <strain evidence="4 5">CIP 110357</strain>
    </source>
</reference>
<dbReference type="GO" id="GO:0006310">
    <property type="term" value="P:DNA recombination"/>
    <property type="evidence" value="ECO:0007669"/>
    <property type="project" value="UniProtKB-KW"/>
</dbReference>
<dbReference type="OrthoDB" id="5914130at2"/>
<dbReference type="InterPro" id="IPR010998">
    <property type="entry name" value="Integrase_recombinase_N"/>
</dbReference>
<dbReference type="InterPro" id="IPR013762">
    <property type="entry name" value="Integrase-like_cat_sf"/>
</dbReference>
<dbReference type="GO" id="GO:0015074">
    <property type="term" value="P:DNA integration"/>
    <property type="evidence" value="ECO:0007669"/>
    <property type="project" value="InterPro"/>
</dbReference>
<dbReference type="Pfam" id="PF00589">
    <property type="entry name" value="Phage_integrase"/>
    <property type="match status" value="1"/>
</dbReference>
<dbReference type="InterPro" id="IPR002104">
    <property type="entry name" value="Integrase_catalytic"/>
</dbReference>
<comment type="caution">
    <text evidence="4">The sequence shown here is derived from an EMBL/GenBank/DDBJ whole genome shotgun (WGS) entry which is preliminary data.</text>
</comment>
<dbReference type="PANTHER" id="PTHR34605:SF3">
    <property type="entry name" value="P CELL-TYPE AGGLUTINATION PROTEIN MAP4-LIKE-RELATED"/>
    <property type="match status" value="1"/>
</dbReference>
<dbReference type="STRING" id="396323.VH98_11665"/>
<gene>
    <name evidence="4" type="ORF">P255_01292</name>
</gene>
<dbReference type="Gene3D" id="1.10.443.10">
    <property type="entry name" value="Intergrase catalytic core"/>
    <property type="match status" value="1"/>
</dbReference>